<evidence type="ECO:0000259" key="7">
    <source>
        <dbReference type="Pfam" id="PF10035"/>
    </source>
</evidence>
<keyword evidence="2" id="KW-1003">Cell membrane</keyword>
<keyword evidence="5 6" id="KW-0472">Membrane</keyword>
<proteinExistence type="predicted"/>
<comment type="caution">
    <text evidence="8">The sequence shown here is derived from an EMBL/GenBank/DDBJ whole genome shotgun (WGS) entry which is preliminary data.</text>
</comment>
<keyword evidence="9" id="KW-1185">Reference proteome</keyword>
<feature type="transmembrane region" description="Helical" evidence="6">
    <location>
        <begin position="173"/>
        <end position="192"/>
    </location>
</feature>
<evidence type="ECO:0000313" key="9">
    <source>
        <dbReference type="Proteomes" id="UP000432715"/>
    </source>
</evidence>
<dbReference type="Proteomes" id="UP000432715">
    <property type="component" value="Unassembled WGS sequence"/>
</dbReference>
<feature type="transmembrane region" description="Helical" evidence="6">
    <location>
        <begin position="107"/>
        <end position="127"/>
    </location>
</feature>
<keyword evidence="4 6" id="KW-1133">Transmembrane helix</keyword>
<accession>A0A6I0FB99</accession>
<protein>
    <submittedName>
        <fullName evidence="8">YitT family protein</fullName>
    </submittedName>
</protein>
<name>A0A6I0FB99_9FIRM</name>
<evidence type="ECO:0000256" key="1">
    <source>
        <dbReference type="ARBA" id="ARBA00004651"/>
    </source>
</evidence>
<feature type="transmembrane region" description="Helical" evidence="6">
    <location>
        <begin position="7"/>
        <end position="26"/>
    </location>
</feature>
<dbReference type="OrthoDB" id="9779786at2"/>
<dbReference type="InterPro" id="IPR051461">
    <property type="entry name" value="UPF0750_membrane"/>
</dbReference>
<feature type="domain" description="DUF2179" evidence="7">
    <location>
        <begin position="221"/>
        <end position="275"/>
    </location>
</feature>
<reference evidence="8 9" key="1">
    <citation type="submission" date="2019-10" db="EMBL/GenBank/DDBJ databases">
        <title>Alkaliphilus serpentinus sp. nov. and Alkaliphilus pronyensis sp. nov., two novel anaerobic alkaliphilic species isolated from the serpentinized-hosted hydrothermal field of the Prony Bay (New Caledonia).</title>
        <authorList>
            <person name="Postec A."/>
        </authorList>
    </citation>
    <scope>NUCLEOTIDE SEQUENCE [LARGE SCALE GENOMIC DNA]</scope>
    <source>
        <strain evidence="8 9">LacV</strain>
    </source>
</reference>
<organism evidence="8 9">
    <name type="scientific">Alkaliphilus pronyensis</name>
    <dbReference type="NCBI Taxonomy" id="1482732"/>
    <lineage>
        <taxon>Bacteria</taxon>
        <taxon>Bacillati</taxon>
        <taxon>Bacillota</taxon>
        <taxon>Clostridia</taxon>
        <taxon>Peptostreptococcales</taxon>
        <taxon>Natronincolaceae</taxon>
        <taxon>Alkaliphilus</taxon>
    </lineage>
</organism>
<dbReference type="EMBL" id="WBZC01000013">
    <property type="protein sequence ID" value="KAB3536074.1"/>
    <property type="molecule type" value="Genomic_DNA"/>
</dbReference>
<evidence type="ECO:0000256" key="5">
    <source>
        <dbReference type="ARBA" id="ARBA00023136"/>
    </source>
</evidence>
<dbReference type="InterPro" id="IPR003740">
    <property type="entry name" value="YitT"/>
</dbReference>
<dbReference type="InterPro" id="IPR015867">
    <property type="entry name" value="N-reg_PII/ATP_PRibTrfase_C"/>
</dbReference>
<dbReference type="Gene3D" id="3.30.70.120">
    <property type="match status" value="1"/>
</dbReference>
<dbReference type="Pfam" id="PF10035">
    <property type="entry name" value="DUF2179"/>
    <property type="match status" value="1"/>
</dbReference>
<feature type="transmembrane region" description="Helical" evidence="6">
    <location>
        <begin position="148"/>
        <end position="167"/>
    </location>
</feature>
<gene>
    <name evidence="8" type="ORF">F8154_04765</name>
</gene>
<feature type="transmembrane region" description="Helical" evidence="6">
    <location>
        <begin position="78"/>
        <end position="95"/>
    </location>
</feature>
<evidence type="ECO:0000313" key="8">
    <source>
        <dbReference type="EMBL" id="KAB3536074.1"/>
    </source>
</evidence>
<dbReference type="PANTHER" id="PTHR33545">
    <property type="entry name" value="UPF0750 MEMBRANE PROTEIN YITT-RELATED"/>
    <property type="match status" value="1"/>
</dbReference>
<dbReference type="PANTHER" id="PTHR33545:SF9">
    <property type="entry name" value="UPF0750 MEMBRANE PROTEIN YITE"/>
    <property type="match status" value="1"/>
</dbReference>
<sequence>MGFSFKRFWLINLGIIIMSAGLYYFLIPADLAVGGVTGLAMVINKLVPVIPIGILMLIANVILFIIAFLVIGKDFGGYTIYSSILLSSVIYLFEITTPLEKPLIDDIMINLIYGIIIQGIGMAIIFYQNASTGGTDIVAKIINRFTHIEIGKSLLMADFLIIILAIFTFGPRLALYALLGIGINALVIDKVIAGFNTKMKVVIISEKSDEINDYIINEIKRGTTLYYADGGYTKTKKTIVSTVVNKRQYIKIKKFAQVTDPKIFINVSFVQEVLGEGFWNGTC</sequence>
<dbReference type="AlphaFoldDB" id="A0A6I0FB99"/>
<evidence type="ECO:0000256" key="4">
    <source>
        <dbReference type="ARBA" id="ARBA00022989"/>
    </source>
</evidence>
<dbReference type="GO" id="GO:0005886">
    <property type="term" value="C:plasma membrane"/>
    <property type="evidence" value="ECO:0007669"/>
    <property type="project" value="UniProtKB-SubCell"/>
</dbReference>
<dbReference type="PIRSF" id="PIRSF006483">
    <property type="entry name" value="Membrane_protein_YitT"/>
    <property type="match status" value="1"/>
</dbReference>
<dbReference type="Pfam" id="PF02588">
    <property type="entry name" value="YitT_membrane"/>
    <property type="match status" value="1"/>
</dbReference>
<feature type="transmembrane region" description="Helical" evidence="6">
    <location>
        <begin position="46"/>
        <end position="71"/>
    </location>
</feature>
<evidence type="ECO:0000256" key="6">
    <source>
        <dbReference type="SAM" id="Phobius"/>
    </source>
</evidence>
<evidence type="ECO:0000256" key="3">
    <source>
        <dbReference type="ARBA" id="ARBA00022692"/>
    </source>
</evidence>
<dbReference type="InterPro" id="IPR019264">
    <property type="entry name" value="DUF2179"/>
</dbReference>
<dbReference type="RefSeq" id="WP_151860453.1">
    <property type="nucleotide sequence ID" value="NZ_WBZC01000013.1"/>
</dbReference>
<evidence type="ECO:0000256" key="2">
    <source>
        <dbReference type="ARBA" id="ARBA00022475"/>
    </source>
</evidence>
<comment type="subcellular location">
    <subcellularLocation>
        <location evidence="1">Cell membrane</location>
        <topology evidence="1">Multi-pass membrane protein</topology>
    </subcellularLocation>
</comment>
<dbReference type="CDD" id="cd16380">
    <property type="entry name" value="YitT_C"/>
    <property type="match status" value="1"/>
</dbReference>
<keyword evidence="3 6" id="KW-0812">Transmembrane</keyword>